<keyword evidence="2" id="KW-0255">Endonuclease</keyword>
<name>A0A2A7AAI7_9FIRM</name>
<dbReference type="GO" id="GO:0004519">
    <property type="term" value="F:endonuclease activity"/>
    <property type="evidence" value="ECO:0007669"/>
    <property type="project" value="UniProtKB-KW"/>
</dbReference>
<dbReference type="Pfam" id="PF06044">
    <property type="entry name" value="DpnI"/>
    <property type="match status" value="1"/>
</dbReference>
<comment type="caution">
    <text evidence="2">The sequence shown here is derived from an EMBL/GenBank/DDBJ whole genome shotgun (WGS) entry which is preliminary data.</text>
</comment>
<dbReference type="InterPro" id="IPR043025">
    <property type="entry name" value="DRP_PD-(D/E)XK_dom"/>
</dbReference>
<dbReference type="CDD" id="cd22319">
    <property type="entry name" value="DpnI-like"/>
    <property type="match status" value="1"/>
</dbReference>
<protein>
    <submittedName>
        <fullName evidence="2">Restriction endonuclease</fullName>
    </submittedName>
</protein>
<dbReference type="InterPro" id="IPR041368">
    <property type="entry name" value="DRP_C"/>
</dbReference>
<evidence type="ECO:0000259" key="1">
    <source>
        <dbReference type="Pfam" id="PF17726"/>
    </source>
</evidence>
<dbReference type="Gene3D" id="1.10.10.10">
    <property type="entry name" value="Winged helix-like DNA-binding domain superfamily/Winged helix DNA-binding domain"/>
    <property type="match status" value="1"/>
</dbReference>
<dbReference type="InterPro" id="IPR010324">
    <property type="entry name" value="DRP"/>
</dbReference>
<evidence type="ECO:0000313" key="2">
    <source>
        <dbReference type="EMBL" id="PDX76121.1"/>
    </source>
</evidence>
<dbReference type="Gene3D" id="3.40.210.30">
    <property type="entry name" value="Dam replacing family, catalytic PD-(D/E)XK domain"/>
    <property type="match status" value="1"/>
</dbReference>
<dbReference type="Pfam" id="PF17726">
    <property type="entry name" value="DpnI_C"/>
    <property type="match status" value="1"/>
</dbReference>
<keyword evidence="2" id="KW-0378">Hydrolase</keyword>
<evidence type="ECO:0000313" key="4">
    <source>
        <dbReference type="Proteomes" id="UP000220157"/>
    </source>
</evidence>
<dbReference type="EMBL" id="QVFB01000020">
    <property type="protein sequence ID" value="RGC16430.1"/>
    <property type="molecule type" value="Genomic_DNA"/>
</dbReference>
<gene>
    <name evidence="2" type="ORF">CGS56_05440</name>
    <name evidence="3" type="ORF">DW855_11570</name>
</gene>
<dbReference type="RefSeq" id="WP_097785195.1">
    <property type="nucleotide sequence ID" value="NZ_JANFZK010000015.1"/>
</dbReference>
<reference evidence="2 4" key="1">
    <citation type="journal article" date="2017" name="Front. Microbiol.">
        <title>New Insights into the Diversity of the Genus Faecalibacterium.</title>
        <authorList>
            <person name="Benevides L."/>
            <person name="Burman S."/>
            <person name="Martin R."/>
            <person name="Robert V."/>
            <person name="Thomas M."/>
            <person name="Miquel S."/>
            <person name="Chain F."/>
            <person name="Sokol H."/>
            <person name="Bermudez-Humaran L.G."/>
            <person name="Morrison M."/>
            <person name="Langella P."/>
            <person name="Azevedo V.A."/>
            <person name="Chatel J.M."/>
            <person name="Soares S."/>
        </authorList>
    </citation>
    <scope>NUCLEOTIDE SEQUENCE [LARGE SCALE GENOMIC DNA]</scope>
    <source>
        <strain evidence="2 4">CNCM I 4573</strain>
    </source>
</reference>
<organism evidence="2 4">
    <name type="scientific">Faecalibacterium prausnitzii</name>
    <dbReference type="NCBI Taxonomy" id="853"/>
    <lineage>
        <taxon>Bacteria</taxon>
        <taxon>Bacillati</taxon>
        <taxon>Bacillota</taxon>
        <taxon>Clostridia</taxon>
        <taxon>Eubacteriales</taxon>
        <taxon>Oscillospiraceae</taxon>
        <taxon>Faecalibacterium</taxon>
    </lineage>
</organism>
<evidence type="ECO:0000313" key="5">
    <source>
        <dbReference type="Proteomes" id="UP000260733"/>
    </source>
</evidence>
<reference evidence="3 5" key="3">
    <citation type="submission" date="2018-08" db="EMBL/GenBank/DDBJ databases">
        <title>A genome reference for cultivated species of the human gut microbiota.</title>
        <authorList>
            <person name="Zou Y."/>
            <person name="Xue W."/>
            <person name="Luo G."/>
        </authorList>
    </citation>
    <scope>NUCLEOTIDE SEQUENCE [LARGE SCALE GENOMIC DNA]</scope>
    <source>
        <strain evidence="3 5">AM37-13AC</strain>
    </source>
</reference>
<proteinExistence type="predicted"/>
<reference evidence="2" key="2">
    <citation type="submission" date="2017-07" db="EMBL/GenBank/DDBJ databases">
        <authorList>
            <person name="Sun Z.S."/>
            <person name="Albrecht U."/>
            <person name="Echele G."/>
            <person name="Lee C.C."/>
        </authorList>
    </citation>
    <scope>NUCLEOTIDE SEQUENCE</scope>
    <source>
        <strain evidence="2">CNCM I 4573</strain>
    </source>
</reference>
<dbReference type="Proteomes" id="UP000260733">
    <property type="component" value="Unassembled WGS sequence"/>
</dbReference>
<accession>A0A2A7AAI7</accession>
<feature type="domain" description="Dam-replacing protein HTH" evidence="1">
    <location>
        <begin position="183"/>
        <end position="252"/>
    </location>
</feature>
<keyword evidence="2" id="KW-0540">Nuclease</keyword>
<dbReference type="EMBL" id="NMTW01000026">
    <property type="protein sequence ID" value="PDX76121.1"/>
    <property type="molecule type" value="Genomic_DNA"/>
</dbReference>
<evidence type="ECO:0000313" key="3">
    <source>
        <dbReference type="EMBL" id="RGC16430.1"/>
    </source>
</evidence>
<dbReference type="AlphaFoldDB" id="A0A2A7AAI7"/>
<dbReference type="Proteomes" id="UP000220157">
    <property type="component" value="Unassembled WGS sequence"/>
</dbReference>
<dbReference type="InterPro" id="IPR036388">
    <property type="entry name" value="WH-like_DNA-bd_sf"/>
</dbReference>
<sequence length="254" mass="29381">MNLCFDQSLGLGYKSNSQKIRVMSESWVNDNIFCPVCGNARISKLENNRPVADFQCPSCGEIFELKSKDGRIGRKISDGAYDTMISRITSMTNPDLLVMHYFSLQVVDLTVVPKFFFTPTVIEKRKPLSPTARRAGWVGCNILYGDIPEQGRIPIIENQNFRSKDRIVQDYARIKRLQTGSIEKRGWLFDVLNCVNAIPTKDFYLKDIYVFADKLKIQHPDNQNIEAKIRQQMQFLRDKGMIEFLERGHYRKLL</sequence>